<dbReference type="Pfam" id="PF01725">
    <property type="entry name" value="Ham1p_like"/>
    <property type="match status" value="2"/>
</dbReference>
<dbReference type="SUPFAM" id="SSF52972">
    <property type="entry name" value="ITPase-like"/>
    <property type="match status" value="1"/>
</dbReference>
<proteinExistence type="inferred from homology"/>
<comment type="cofactor">
    <cofactor evidence="7">
        <name>Mg(2+)</name>
        <dbReference type="ChEBI" id="CHEBI:18420"/>
    </cofactor>
    <text evidence="7">Binds 1 Mg(2+) ion per subunit.</text>
</comment>
<dbReference type="GO" id="GO:0009146">
    <property type="term" value="P:purine nucleoside triphosphate catabolic process"/>
    <property type="evidence" value="ECO:0007669"/>
    <property type="project" value="UniProtKB-UniRule"/>
</dbReference>
<dbReference type="PANTHER" id="PTHR11067:SF9">
    <property type="entry name" value="INOSINE TRIPHOSPHATE PYROPHOSPHATASE"/>
    <property type="match status" value="1"/>
</dbReference>
<protein>
    <recommendedName>
        <fullName evidence="7">dITP/XTP pyrophosphatase</fullName>
        <ecNumber evidence="7">3.6.1.66</ecNumber>
    </recommendedName>
    <alternativeName>
        <fullName evidence="7">Non-canonical purine NTP pyrophosphatase</fullName>
    </alternativeName>
    <alternativeName>
        <fullName evidence="7">Non-standard purine NTP pyrophosphatase</fullName>
    </alternativeName>
    <alternativeName>
        <fullName evidence="7">Nucleoside-triphosphate diphosphatase</fullName>
    </alternativeName>
    <alternativeName>
        <fullName evidence="7">Nucleoside-triphosphate pyrophosphatase</fullName>
        <shortName evidence="7">NTPase</shortName>
    </alternativeName>
</protein>
<dbReference type="EMBL" id="UGHZ01000001">
    <property type="protein sequence ID" value="STP09485.1"/>
    <property type="molecule type" value="Genomic_DNA"/>
</dbReference>
<dbReference type="HAMAP" id="MF_01405">
    <property type="entry name" value="Non_canon_purine_NTPase"/>
    <property type="match status" value="1"/>
</dbReference>
<evidence type="ECO:0000313" key="8">
    <source>
        <dbReference type="EMBL" id="STP09485.1"/>
    </source>
</evidence>
<evidence type="ECO:0000256" key="6">
    <source>
        <dbReference type="ARBA" id="ARBA00023080"/>
    </source>
</evidence>
<keyword evidence="4 7" id="KW-0378">Hydrolase</keyword>
<comment type="subunit">
    <text evidence="7">Homodimer.</text>
</comment>
<evidence type="ECO:0000313" key="9">
    <source>
        <dbReference type="Proteomes" id="UP000255335"/>
    </source>
</evidence>
<feature type="binding site" evidence="7">
    <location>
        <begin position="219"/>
        <end position="222"/>
    </location>
    <ligand>
        <name>substrate</name>
    </ligand>
</feature>
<keyword evidence="5 7" id="KW-0460">Magnesium</keyword>
<evidence type="ECO:0000256" key="2">
    <source>
        <dbReference type="ARBA" id="ARBA00022723"/>
    </source>
</evidence>
<dbReference type="GO" id="GO:0000166">
    <property type="term" value="F:nucleotide binding"/>
    <property type="evidence" value="ECO:0007669"/>
    <property type="project" value="UniProtKB-KW"/>
</dbReference>
<dbReference type="CDD" id="cd00515">
    <property type="entry name" value="HAM1"/>
    <property type="match status" value="1"/>
</dbReference>
<feature type="binding site" evidence="7">
    <location>
        <position position="99"/>
    </location>
    <ligand>
        <name>Mg(2+)</name>
        <dbReference type="ChEBI" id="CHEBI:18420"/>
    </ligand>
</feature>
<comment type="similarity">
    <text evidence="1 7">Belongs to the HAM1 NTPase family.</text>
</comment>
<feature type="binding site" evidence="7">
    <location>
        <begin position="7"/>
        <end position="12"/>
    </location>
    <ligand>
        <name>substrate</name>
    </ligand>
</feature>
<comment type="catalytic activity">
    <reaction evidence="7">
        <text>ITP + H2O = IMP + diphosphate + H(+)</text>
        <dbReference type="Rhea" id="RHEA:29399"/>
        <dbReference type="ChEBI" id="CHEBI:15377"/>
        <dbReference type="ChEBI" id="CHEBI:15378"/>
        <dbReference type="ChEBI" id="CHEBI:33019"/>
        <dbReference type="ChEBI" id="CHEBI:58053"/>
        <dbReference type="ChEBI" id="CHEBI:61402"/>
        <dbReference type="EC" id="3.6.1.66"/>
    </reaction>
</comment>
<name>A0A377JR27_9HELI</name>
<dbReference type="GO" id="GO:0036222">
    <property type="term" value="F:XTP diphosphatase activity"/>
    <property type="evidence" value="ECO:0007669"/>
    <property type="project" value="UniProtKB-UniRule"/>
</dbReference>
<dbReference type="InterPro" id="IPR029001">
    <property type="entry name" value="ITPase-like_fam"/>
</dbReference>
<dbReference type="GO" id="GO:0036220">
    <property type="term" value="F:ITP diphosphatase activity"/>
    <property type="evidence" value="ECO:0007669"/>
    <property type="project" value="UniProtKB-UniRule"/>
</dbReference>
<feature type="binding site" evidence="7">
    <location>
        <begin position="250"/>
        <end position="251"/>
    </location>
    <ligand>
        <name>substrate</name>
    </ligand>
</feature>
<feature type="active site" description="Proton acceptor" evidence="7">
    <location>
        <position position="99"/>
    </location>
</feature>
<evidence type="ECO:0000256" key="1">
    <source>
        <dbReference type="ARBA" id="ARBA00008023"/>
    </source>
</evidence>
<dbReference type="EC" id="3.6.1.66" evidence="7"/>
<dbReference type="InterPro" id="IPR002637">
    <property type="entry name" value="RdgB/HAM1"/>
</dbReference>
<dbReference type="GO" id="GO:0005737">
    <property type="term" value="C:cytoplasm"/>
    <property type="evidence" value="ECO:0007669"/>
    <property type="project" value="TreeGrafter"/>
</dbReference>
<sequence length="265" mass="29520">MTIILATGNNNKIREFKAILQEQIEGLSQTPQDSINVYAYSDFVTPFEIEENGTSFKENATIKLKAVYNAFCNKMRDDMEVKDSVWNGLHTPLVFIAEDSGLSVPMLDNEPGIYSARYYEFLQAQGQIQKSAVKLSNSADEVNLVCLCEKLSGLVNKGQIQIPAFFTAYIALLIVPPVSATLDSRLDSMLPPFECLEVEYSEGVLHGEVIDKPRGKEGFGYDPIFIPTQSNPQKQTLAEFSLSAKNAISHRKKAFSQCIKKLFSL</sequence>
<accession>A0A377JR27</accession>
<evidence type="ECO:0000256" key="3">
    <source>
        <dbReference type="ARBA" id="ARBA00022741"/>
    </source>
</evidence>
<evidence type="ECO:0000256" key="5">
    <source>
        <dbReference type="ARBA" id="ARBA00022842"/>
    </source>
</evidence>
<organism evidence="8 9">
    <name type="scientific">Helicobacter cinaedi</name>
    <dbReference type="NCBI Taxonomy" id="213"/>
    <lineage>
        <taxon>Bacteria</taxon>
        <taxon>Pseudomonadati</taxon>
        <taxon>Campylobacterota</taxon>
        <taxon>Epsilonproteobacteria</taxon>
        <taxon>Campylobacterales</taxon>
        <taxon>Helicobacteraceae</taxon>
        <taxon>Helicobacter</taxon>
    </lineage>
</organism>
<evidence type="ECO:0000256" key="7">
    <source>
        <dbReference type="HAMAP-Rule" id="MF_01405"/>
    </source>
</evidence>
<dbReference type="Proteomes" id="UP000255335">
    <property type="component" value="Unassembled WGS sequence"/>
</dbReference>
<dbReference type="GO" id="GO:0046872">
    <property type="term" value="F:metal ion binding"/>
    <property type="evidence" value="ECO:0007669"/>
    <property type="project" value="UniProtKB-KW"/>
</dbReference>
<comment type="catalytic activity">
    <reaction evidence="7">
        <text>dITP + H2O = dIMP + diphosphate + H(+)</text>
        <dbReference type="Rhea" id="RHEA:28342"/>
        <dbReference type="ChEBI" id="CHEBI:15377"/>
        <dbReference type="ChEBI" id="CHEBI:15378"/>
        <dbReference type="ChEBI" id="CHEBI:33019"/>
        <dbReference type="ChEBI" id="CHEBI:61194"/>
        <dbReference type="ChEBI" id="CHEBI:61382"/>
        <dbReference type="EC" id="3.6.1.66"/>
    </reaction>
</comment>
<dbReference type="RefSeq" id="WP_115026174.1">
    <property type="nucleotide sequence ID" value="NZ_UGHZ01000001.1"/>
</dbReference>
<dbReference type="GO" id="GO:0009117">
    <property type="term" value="P:nucleotide metabolic process"/>
    <property type="evidence" value="ECO:0007669"/>
    <property type="project" value="UniProtKB-KW"/>
</dbReference>
<feature type="binding site" evidence="7">
    <location>
        <position position="245"/>
    </location>
    <ligand>
        <name>substrate</name>
    </ligand>
</feature>
<dbReference type="GO" id="GO:0035870">
    <property type="term" value="F:dITP diphosphatase activity"/>
    <property type="evidence" value="ECO:0007669"/>
    <property type="project" value="UniProtKB-UniRule"/>
</dbReference>
<dbReference type="InterPro" id="IPR020922">
    <property type="entry name" value="dITP/XTP_pyrophosphatase"/>
</dbReference>
<dbReference type="AlphaFoldDB" id="A0A377JR27"/>
<keyword evidence="2 7" id="KW-0479">Metal-binding</keyword>
<gene>
    <name evidence="8" type="ORF">NCTC12221_00929</name>
</gene>
<dbReference type="GO" id="GO:0017111">
    <property type="term" value="F:ribonucleoside triphosphate phosphatase activity"/>
    <property type="evidence" value="ECO:0007669"/>
    <property type="project" value="InterPro"/>
</dbReference>
<comment type="function">
    <text evidence="7">Pyrophosphatase that catalyzes the hydrolysis of nucleoside triphosphates to their monophosphate derivatives, with a high preference for the non-canonical purine nucleotides XTP (xanthosine triphosphate), dITP (deoxyinosine triphosphate) and ITP. Seems to function as a house-cleaning enzyme that removes non-canonical purine nucleotides from the nucleotide pool, thus preventing their incorporation into DNA/RNA and avoiding chromosomal lesions.</text>
</comment>
<reference evidence="8 9" key="1">
    <citation type="submission" date="2018-06" db="EMBL/GenBank/DDBJ databases">
        <authorList>
            <consortium name="Pathogen Informatics"/>
            <person name="Doyle S."/>
        </authorList>
    </citation>
    <scope>NUCLEOTIDE SEQUENCE [LARGE SCALE GENOMIC DNA]</scope>
    <source>
        <strain evidence="8 9">NCTC12221</strain>
    </source>
</reference>
<evidence type="ECO:0000256" key="4">
    <source>
        <dbReference type="ARBA" id="ARBA00022801"/>
    </source>
</evidence>
<dbReference type="PANTHER" id="PTHR11067">
    <property type="entry name" value="INOSINE TRIPHOSPHATE PYROPHOSPHATASE/HAM1 PROTEIN"/>
    <property type="match status" value="1"/>
</dbReference>
<keyword evidence="3 7" id="KW-0547">Nucleotide-binding</keyword>
<comment type="catalytic activity">
    <reaction evidence="7">
        <text>XTP + H2O = XMP + diphosphate + H(+)</text>
        <dbReference type="Rhea" id="RHEA:28610"/>
        <dbReference type="ChEBI" id="CHEBI:15377"/>
        <dbReference type="ChEBI" id="CHEBI:15378"/>
        <dbReference type="ChEBI" id="CHEBI:33019"/>
        <dbReference type="ChEBI" id="CHEBI:57464"/>
        <dbReference type="ChEBI" id="CHEBI:61314"/>
        <dbReference type="EC" id="3.6.1.66"/>
    </reaction>
</comment>
<feature type="binding site" evidence="7">
    <location>
        <position position="100"/>
    </location>
    <ligand>
        <name>substrate</name>
    </ligand>
</feature>
<keyword evidence="6 7" id="KW-0546">Nucleotide metabolism</keyword>
<feature type="binding site" evidence="7">
    <location>
        <position position="50"/>
    </location>
    <ligand>
        <name>Mg(2+)</name>
        <dbReference type="ChEBI" id="CHEBI:18420"/>
    </ligand>
</feature>
<dbReference type="Gene3D" id="3.90.950.10">
    <property type="match status" value="1"/>
</dbReference>